<dbReference type="PANTHER" id="PTHR33371">
    <property type="entry name" value="INTERMEMBRANE PHOSPHOLIPID TRANSPORT SYSTEM BINDING PROTEIN MLAD-RELATED"/>
    <property type="match status" value="1"/>
</dbReference>
<dbReference type="RefSeq" id="WP_092735505.1">
    <property type="nucleotide sequence ID" value="NZ_FNAS01000001.1"/>
</dbReference>
<sequence>MKYSKELKAGLITLLAIVGFGVLYQFMKGKSIFTTDDVYYIKYDNVQGLAVSDAVSINGLKVGQVDKIIPITNKDGRITFVAKILVDKEFKFSKNSIAQIFEPGLMSGKEIKINLVYDNTEAKSGDTLSGNYQVSTINSLSSQVKPVKDQLTSVLAKLDSTLASTNKIVDEQNRQEIRLLLSNLNKTVESYRQTSVNANNLLTKNEPKIETMLDNANQATMSAKEALDKYGKVAESVDVQKLNQTIDNLNQTSSKLNQIISQVNSGEGSLGKLTKDDQLYNNLNKTSENLNSLVKDIKENPKRYLNISVFGK</sequence>
<dbReference type="AlphaFoldDB" id="A0A1G6Y8B5"/>
<evidence type="ECO:0000313" key="5">
    <source>
        <dbReference type="Proteomes" id="UP000198517"/>
    </source>
</evidence>
<keyword evidence="5" id="KW-1185">Reference proteome</keyword>
<accession>A0A1G6Y8B5</accession>
<organism evidence="4 5">
    <name type="scientific">Riemerella columbipharyngis</name>
    <dbReference type="NCBI Taxonomy" id="1071918"/>
    <lineage>
        <taxon>Bacteria</taxon>
        <taxon>Pseudomonadati</taxon>
        <taxon>Bacteroidota</taxon>
        <taxon>Flavobacteriia</taxon>
        <taxon>Flavobacteriales</taxon>
        <taxon>Weeksellaceae</taxon>
        <taxon>Riemerella</taxon>
    </lineage>
</organism>
<feature type="transmembrane region" description="Helical" evidence="2">
    <location>
        <begin position="7"/>
        <end position="27"/>
    </location>
</feature>
<evidence type="ECO:0000313" key="4">
    <source>
        <dbReference type="EMBL" id="SDD85957.1"/>
    </source>
</evidence>
<evidence type="ECO:0000256" key="1">
    <source>
        <dbReference type="SAM" id="Coils"/>
    </source>
</evidence>
<dbReference type="InterPro" id="IPR052336">
    <property type="entry name" value="MlaD_Phospholipid_Transporter"/>
</dbReference>
<dbReference type="STRING" id="1071918.SAMN05421544_10148"/>
<keyword evidence="2" id="KW-0812">Transmembrane</keyword>
<feature type="coiled-coil region" evidence="1">
    <location>
        <begin position="239"/>
        <end position="300"/>
    </location>
</feature>
<reference evidence="4 5" key="1">
    <citation type="submission" date="2016-10" db="EMBL/GenBank/DDBJ databases">
        <authorList>
            <person name="de Groot N.N."/>
        </authorList>
    </citation>
    <scope>NUCLEOTIDE SEQUENCE [LARGE SCALE GENOMIC DNA]</scope>
    <source>
        <strain evidence="4 5">DSM 24015</strain>
    </source>
</reference>
<evidence type="ECO:0000256" key="2">
    <source>
        <dbReference type="SAM" id="Phobius"/>
    </source>
</evidence>
<dbReference type="InterPro" id="IPR003399">
    <property type="entry name" value="Mce/MlaD"/>
</dbReference>
<protein>
    <submittedName>
        <fullName evidence="4">Phospholipid/cholesterol/gamma-HCH transport system substrate-binding protein</fullName>
    </submittedName>
</protein>
<keyword evidence="1" id="KW-0175">Coiled coil</keyword>
<keyword evidence="2" id="KW-0472">Membrane</keyword>
<feature type="domain" description="Mce/MlaD" evidence="3">
    <location>
        <begin position="39"/>
        <end position="113"/>
    </location>
</feature>
<dbReference type="OrthoDB" id="9769132at2"/>
<dbReference type="EMBL" id="FNAS01000001">
    <property type="protein sequence ID" value="SDD85957.1"/>
    <property type="molecule type" value="Genomic_DNA"/>
</dbReference>
<dbReference type="Pfam" id="PF02470">
    <property type="entry name" value="MlaD"/>
    <property type="match status" value="1"/>
</dbReference>
<dbReference type="PANTHER" id="PTHR33371:SF4">
    <property type="entry name" value="INTERMEMBRANE PHOSPHOLIPID TRANSPORT SYSTEM BINDING PROTEIN MLAD"/>
    <property type="match status" value="1"/>
</dbReference>
<name>A0A1G6Y8B5_9FLAO</name>
<proteinExistence type="predicted"/>
<keyword evidence="2" id="KW-1133">Transmembrane helix</keyword>
<evidence type="ECO:0000259" key="3">
    <source>
        <dbReference type="Pfam" id="PF02470"/>
    </source>
</evidence>
<dbReference type="Proteomes" id="UP000198517">
    <property type="component" value="Unassembled WGS sequence"/>
</dbReference>
<gene>
    <name evidence="4" type="ORF">SAMN05421544_10148</name>
</gene>